<evidence type="ECO:0000313" key="3">
    <source>
        <dbReference type="WBParaSite" id="nRc.2.0.1.t25786-RA"/>
    </source>
</evidence>
<reference evidence="3" key="1">
    <citation type="submission" date="2022-11" db="UniProtKB">
        <authorList>
            <consortium name="WormBaseParasite"/>
        </authorList>
    </citation>
    <scope>IDENTIFICATION</scope>
</reference>
<feature type="region of interest" description="Disordered" evidence="1">
    <location>
        <begin position="1"/>
        <end position="45"/>
    </location>
</feature>
<evidence type="ECO:0000313" key="2">
    <source>
        <dbReference type="Proteomes" id="UP000887565"/>
    </source>
</evidence>
<protein>
    <submittedName>
        <fullName evidence="3">Uncharacterized protein</fullName>
    </submittedName>
</protein>
<name>A0A915JI67_ROMCU</name>
<accession>A0A915JI67</accession>
<organism evidence="2 3">
    <name type="scientific">Romanomermis culicivorax</name>
    <name type="common">Nematode worm</name>
    <dbReference type="NCBI Taxonomy" id="13658"/>
    <lineage>
        <taxon>Eukaryota</taxon>
        <taxon>Metazoa</taxon>
        <taxon>Ecdysozoa</taxon>
        <taxon>Nematoda</taxon>
        <taxon>Enoplea</taxon>
        <taxon>Dorylaimia</taxon>
        <taxon>Mermithida</taxon>
        <taxon>Mermithoidea</taxon>
        <taxon>Mermithidae</taxon>
        <taxon>Romanomermis</taxon>
    </lineage>
</organism>
<dbReference type="Proteomes" id="UP000887565">
    <property type="component" value="Unplaced"/>
</dbReference>
<sequence length="98" mass="10884">MQNVNFKTDRKVCVDRNTHTKRQSKTGGKVSHSTGVKVRQGAKIGAPHRAVRIIHTKYFKLNSATRYSRPCATVGYPVQSASRYSQPDGTVGHPVYNV</sequence>
<proteinExistence type="predicted"/>
<keyword evidence="2" id="KW-1185">Reference proteome</keyword>
<evidence type="ECO:0000256" key="1">
    <source>
        <dbReference type="SAM" id="MobiDB-lite"/>
    </source>
</evidence>
<feature type="compositionally biased region" description="Basic and acidic residues" evidence="1">
    <location>
        <begin position="7"/>
        <end position="18"/>
    </location>
</feature>
<dbReference type="AlphaFoldDB" id="A0A915JI67"/>
<dbReference type="WBParaSite" id="nRc.2.0.1.t25786-RA">
    <property type="protein sequence ID" value="nRc.2.0.1.t25786-RA"/>
    <property type="gene ID" value="nRc.2.0.1.g25786"/>
</dbReference>